<reference evidence="4" key="1">
    <citation type="submission" date="2020-06" db="EMBL/GenBank/DDBJ databases">
        <title>Draft genomic sequecing of Geomonas sp. Red745.</title>
        <authorList>
            <person name="Itoh H."/>
            <person name="Xu Z.X."/>
            <person name="Ushijima N."/>
            <person name="Masuda Y."/>
            <person name="Shiratori Y."/>
            <person name="Senoo K."/>
        </authorList>
    </citation>
    <scope>NUCLEOTIDE SEQUENCE [LARGE SCALE GENOMIC DNA]</scope>
    <source>
        <strain evidence="4">Red745</strain>
    </source>
</reference>
<dbReference type="PANTHER" id="PTHR12526">
    <property type="entry name" value="GLYCOSYLTRANSFERASE"/>
    <property type="match status" value="1"/>
</dbReference>
<dbReference type="Gene3D" id="3.40.50.2000">
    <property type="entry name" value="Glycogen Phosphorylase B"/>
    <property type="match status" value="2"/>
</dbReference>
<comment type="caution">
    <text evidence="3">The sequence shown here is derived from an EMBL/GenBank/DDBJ whole genome shotgun (WGS) entry which is preliminary data.</text>
</comment>
<keyword evidence="3" id="KW-0808">Transferase</keyword>
<dbReference type="Proteomes" id="UP000587586">
    <property type="component" value="Unassembled WGS sequence"/>
</dbReference>
<dbReference type="AlphaFoldDB" id="A0A6V8NC87"/>
<dbReference type="SUPFAM" id="SSF53756">
    <property type="entry name" value="UDP-Glycosyltransferase/glycogen phosphorylase"/>
    <property type="match status" value="1"/>
</dbReference>
<dbReference type="EMBL" id="BLXZ01000008">
    <property type="protein sequence ID" value="GFO70146.1"/>
    <property type="molecule type" value="Genomic_DNA"/>
</dbReference>
<dbReference type="InterPro" id="IPR001296">
    <property type="entry name" value="Glyco_trans_1"/>
</dbReference>
<protein>
    <submittedName>
        <fullName evidence="3">Glucosyltransferase</fullName>
    </submittedName>
</protein>
<dbReference type="Pfam" id="PF13439">
    <property type="entry name" value="Glyco_transf_4"/>
    <property type="match status" value="1"/>
</dbReference>
<dbReference type="InterPro" id="IPR028098">
    <property type="entry name" value="Glyco_trans_4-like_N"/>
</dbReference>
<name>A0A6V8NC87_9BACT</name>
<keyword evidence="4" id="KW-1185">Reference proteome</keyword>
<gene>
    <name evidence="3" type="ORF">GMLC_37250</name>
</gene>
<evidence type="ECO:0000313" key="3">
    <source>
        <dbReference type="EMBL" id="GFO70146.1"/>
    </source>
</evidence>
<dbReference type="Pfam" id="PF00534">
    <property type="entry name" value="Glycos_transf_1"/>
    <property type="match status" value="1"/>
</dbReference>
<organism evidence="3 4">
    <name type="scientific">Geomonas limicola</name>
    <dbReference type="NCBI Taxonomy" id="2740186"/>
    <lineage>
        <taxon>Bacteria</taxon>
        <taxon>Pseudomonadati</taxon>
        <taxon>Thermodesulfobacteriota</taxon>
        <taxon>Desulfuromonadia</taxon>
        <taxon>Geobacterales</taxon>
        <taxon>Geobacteraceae</taxon>
        <taxon>Geomonas</taxon>
    </lineage>
</organism>
<sequence length="357" mass="39678">MARPLKVLYLLHDARRSGVPAVAANFIRLAAGVNVEPTVLFAYDGIYADELRAEGVPVLTLGPRTPLWWRAKRFLLNRYLLTHGTTFDVVHIHSLKLAWSVLIAKALGLKVVFHLHELPRRGDWLLQRAIAAADAVVYCSETCAAHYAGYPARLSRTIVNAMHLPPAALHREPAGRLKVVMAASLNKNKGQDLLLRAFAKLACRDAELWLYGTTGLSARRYVRELQVFAEQHQLGERVFFPGPSTEVFRVFAEASVVVHTSWTESFGMALVEAQSCAVPVIAHDLEGMREVVLDGVTGYLVQPGAVEELAARLDELLGDAALRSKMGEAGRAMVERRFDMTSRVAEYRQLYDEVLNR</sequence>
<feature type="domain" description="Glycosyl transferase family 1" evidence="1">
    <location>
        <begin position="172"/>
        <end position="332"/>
    </location>
</feature>
<proteinExistence type="predicted"/>
<evidence type="ECO:0000313" key="4">
    <source>
        <dbReference type="Proteomes" id="UP000587586"/>
    </source>
</evidence>
<dbReference type="RefSeq" id="WP_183362728.1">
    <property type="nucleotide sequence ID" value="NZ_BLXZ01000008.1"/>
</dbReference>
<accession>A0A6V8NC87</accession>
<evidence type="ECO:0000259" key="2">
    <source>
        <dbReference type="Pfam" id="PF13439"/>
    </source>
</evidence>
<dbReference type="GO" id="GO:0016757">
    <property type="term" value="F:glycosyltransferase activity"/>
    <property type="evidence" value="ECO:0007669"/>
    <property type="project" value="InterPro"/>
</dbReference>
<evidence type="ECO:0000259" key="1">
    <source>
        <dbReference type="Pfam" id="PF00534"/>
    </source>
</evidence>
<feature type="domain" description="Glycosyltransferase subfamily 4-like N-terminal" evidence="2">
    <location>
        <begin position="18"/>
        <end position="153"/>
    </location>
</feature>
<dbReference type="CDD" id="cd03801">
    <property type="entry name" value="GT4_PimA-like"/>
    <property type="match status" value="1"/>
</dbReference>